<dbReference type="PANTHER" id="PTHR36153:SF1">
    <property type="entry name" value="TYPE VI SECRETION SYSTEM COMPONENT TSSM1"/>
    <property type="match status" value="1"/>
</dbReference>
<evidence type="ECO:0000313" key="3">
    <source>
        <dbReference type="EMBL" id="KZD02666.1"/>
    </source>
</evidence>
<proteinExistence type="predicted"/>
<organism evidence="3 4">
    <name type="scientific">Oceanibaculum pacificum</name>
    <dbReference type="NCBI Taxonomy" id="580166"/>
    <lineage>
        <taxon>Bacteria</taxon>
        <taxon>Pseudomonadati</taxon>
        <taxon>Pseudomonadota</taxon>
        <taxon>Alphaproteobacteria</taxon>
        <taxon>Rhodospirillales</taxon>
        <taxon>Oceanibaculaceae</taxon>
        <taxon>Oceanibaculum</taxon>
    </lineage>
</organism>
<evidence type="ECO:0000256" key="1">
    <source>
        <dbReference type="SAM" id="Phobius"/>
    </source>
</evidence>
<name>A0A154VMW7_9PROT</name>
<dbReference type="AlphaFoldDB" id="A0A154VMW7"/>
<gene>
    <name evidence="3" type="ORF">AUP43_13585</name>
</gene>
<dbReference type="PANTHER" id="PTHR36153">
    <property type="entry name" value="INNER MEMBRANE PROTEIN-RELATED"/>
    <property type="match status" value="1"/>
</dbReference>
<evidence type="ECO:0000259" key="2">
    <source>
        <dbReference type="Pfam" id="PF14331"/>
    </source>
</evidence>
<feature type="transmembrane region" description="Helical" evidence="1">
    <location>
        <begin position="15"/>
        <end position="35"/>
    </location>
</feature>
<keyword evidence="1" id="KW-1133">Transmembrane helix</keyword>
<keyword evidence="4" id="KW-1185">Reference proteome</keyword>
<reference evidence="3 4" key="1">
    <citation type="submission" date="2015-12" db="EMBL/GenBank/DDBJ databases">
        <title>Genome sequence of Oceanibaculum pacificum MCCC 1A02656.</title>
        <authorList>
            <person name="Lu L."/>
            <person name="Lai Q."/>
            <person name="Shao Z."/>
            <person name="Qian P."/>
        </authorList>
    </citation>
    <scope>NUCLEOTIDE SEQUENCE [LARGE SCALE GENOMIC DNA]</scope>
    <source>
        <strain evidence="3 4">MCCC 1A02656</strain>
    </source>
</reference>
<dbReference type="Pfam" id="PF14331">
    <property type="entry name" value="IcmF-related_N"/>
    <property type="match status" value="1"/>
</dbReference>
<comment type="caution">
    <text evidence="3">The sequence shown here is derived from an EMBL/GenBank/DDBJ whole genome shotgun (WGS) entry which is preliminary data.</text>
</comment>
<dbReference type="RefSeq" id="WP_067559546.1">
    <property type="nucleotide sequence ID" value="NZ_LPXN01000153.1"/>
</dbReference>
<keyword evidence="1" id="KW-0812">Transmembrane</keyword>
<accession>A0A154VMW7</accession>
<evidence type="ECO:0000313" key="4">
    <source>
        <dbReference type="Proteomes" id="UP000076400"/>
    </source>
</evidence>
<dbReference type="OrthoDB" id="9758229at2"/>
<sequence>MFAAAWSHLAALPGWAWALLGLLGLALLAGALWWWRTHRKPADTATDTTGRALAALRQAVPNADRRAALPWIVRIGPSLPGLNAVHDLQPAFVEPAHVPGDGAMRWWGFPGGVVIDMPAAEAPFHAALAALAKARPNRPMDGLLLDIDLSPAADAPALRRQMIAAAQAAGLRLPVYLALSGAEALPGFADFAAALPSERWADMLGWSAPVGLDAAYDPAWPAEALAQIGAGLSLATASMFGEDADLADPAAIYRLPEAVAALEPALDSLAGTIFSPGVEPPPYGLRGLYLAGADQGRMLFLADLLRRKAFAEIGLATPLPGDGPKQGWTLRALQAAVAAVLLIGTVGIAVAGWHLSQAARDIAAIVEQLDSDLARIDSSPADLPAMTRRLVTAMEAAESDRLSYAFLPLSWFDPLSRPLGRAAEKGFERIVLAAVTQALRAEADAAIATPTSAAPAKPAGLEKLPAYLDLAGYLAGLETLEARIALYDQLAGSQAATALSSLLQQLLGVTLAPEIVQQRPTLLQALASARRREGDFPIALYRPKATARLDALLADFYRAAYGDNALGSALAEAATRISILAGPASATKPAALPALRQALDRVTGLVSSGDAAYLAADPAADPQVTLIWQQIGGLRLLGGAVQGRVISDWTRNAAAARNGLLGLSSPGYPSFVTLDQKGPQVTLDADLSALAAALDQLYAQPFMAAGSGARLPAALPADGSGFWDPAATATAQAAAGAYATYRAKPPAGIAPPLDREVPAIAGLQAAASIEALLADALLQRDPAGQTLASMQGEVGAFAAVTTPLEDTLAALFQSGLNTLRLRLGGLLRSQADGLLARTDRLQLANAAYATVDGDRFAWWDGQGALGYRGFGVDSQAAMQGLLTQTQAYIGLLDSQLAAPVLDFIVKAGANLPPGSAQALETKWTGIATALAAIQAKQPAGSVASLNSFVLETMPAITLAGCGTAIPAAQLAATPADYFDTRRLALMRGIAQRCDALAGEAAGIGYNRLVAQFRTRVEGKFPFAAADQRLEASAADLMALLTAYDALPAGAAALLQGQGRGDQAEFVAAIGGVRALFPGFGASGAPSLGLLLTPRANRAYETGGNRLIGWRIAIGDQAVEGVPAAATPLVWSAGDPVTVTLRFAANGPYRPAPTGQQLAAGVSGESVAYSFGGQWAVLRAWRAQRGEAADFPPGSTARDTTWRFVMPTVTRTAPADPTRVFIAAVPFAPTDATRAPLALPAFPITAPDP</sequence>
<dbReference type="Proteomes" id="UP000076400">
    <property type="component" value="Unassembled WGS sequence"/>
</dbReference>
<protein>
    <recommendedName>
        <fullName evidence="2">Type VI secretion system component TssM1 N-terminal domain-containing protein</fullName>
    </recommendedName>
</protein>
<feature type="domain" description="Type VI secretion system component TssM1 N-terminal" evidence="2">
    <location>
        <begin position="123"/>
        <end position="295"/>
    </location>
</feature>
<dbReference type="InterPro" id="IPR025743">
    <property type="entry name" value="TssM1_N"/>
</dbReference>
<feature type="transmembrane region" description="Helical" evidence="1">
    <location>
        <begin position="335"/>
        <end position="355"/>
    </location>
</feature>
<keyword evidence="1" id="KW-0472">Membrane</keyword>
<dbReference type="EMBL" id="LPXN01000153">
    <property type="protein sequence ID" value="KZD02666.1"/>
    <property type="molecule type" value="Genomic_DNA"/>
</dbReference>
<dbReference type="STRING" id="580166.AUP43_13585"/>
<dbReference type="InterPro" id="IPR053156">
    <property type="entry name" value="T6SS_TssM-like"/>
</dbReference>